<dbReference type="PANTHER" id="PTHR22789:SF0">
    <property type="entry name" value="3-OXO-TETRONATE 4-PHOSPHATE DECARBOXYLASE-RELATED"/>
    <property type="match status" value="1"/>
</dbReference>
<name>A0A2Y9CA41_9FIRM</name>
<dbReference type="InterPro" id="IPR001303">
    <property type="entry name" value="Aldolase_II/adducin_N"/>
</dbReference>
<comment type="caution">
    <text evidence="4">The sequence shown here is derived from an EMBL/GenBank/DDBJ whole genome shotgun (WGS) entry which is preliminary data.</text>
</comment>
<gene>
    <name evidence="4" type="ORF">A8806_10779</name>
</gene>
<evidence type="ECO:0000256" key="2">
    <source>
        <dbReference type="ARBA" id="ARBA00023239"/>
    </source>
</evidence>
<dbReference type="Proteomes" id="UP000245845">
    <property type="component" value="Unassembled WGS sequence"/>
</dbReference>
<dbReference type="GO" id="GO:0019323">
    <property type="term" value="P:pentose catabolic process"/>
    <property type="evidence" value="ECO:0007669"/>
    <property type="project" value="TreeGrafter"/>
</dbReference>
<dbReference type="PANTHER" id="PTHR22789">
    <property type="entry name" value="FUCULOSE PHOSPHATE ALDOLASE"/>
    <property type="match status" value="1"/>
</dbReference>
<organism evidence="4 5">
    <name type="scientific">Faecalicatena orotica</name>
    <dbReference type="NCBI Taxonomy" id="1544"/>
    <lineage>
        <taxon>Bacteria</taxon>
        <taxon>Bacillati</taxon>
        <taxon>Bacillota</taxon>
        <taxon>Clostridia</taxon>
        <taxon>Lachnospirales</taxon>
        <taxon>Lachnospiraceae</taxon>
        <taxon>Faecalicatena</taxon>
    </lineage>
</organism>
<dbReference type="GO" id="GO:0046872">
    <property type="term" value="F:metal ion binding"/>
    <property type="evidence" value="ECO:0007669"/>
    <property type="project" value="UniProtKB-KW"/>
</dbReference>
<dbReference type="AlphaFoldDB" id="A0A2Y9CA41"/>
<dbReference type="SUPFAM" id="SSF53639">
    <property type="entry name" value="AraD/HMP-PK domain-like"/>
    <property type="match status" value="1"/>
</dbReference>
<evidence type="ECO:0000256" key="1">
    <source>
        <dbReference type="ARBA" id="ARBA00022723"/>
    </source>
</evidence>
<dbReference type="EMBL" id="QGDL01000007">
    <property type="protein sequence ID" value="PWJ28931.1"/>
    <property type="molecule type" value="Genomic_DNA"/>
</dbReference>
<evidence type="ECO:0000259" key="3">
    <source>
        <dbReference type="SMART" id="SM01007"/>
    </source>
</evidence>
<protein>
    <submittedName>
        <fullName evidence="4">L-fuculose-phosphate aldolase</fullName>
    </submittedName>
</protein>
<dbReference type="InterPro" id="IPR050197">
    <property type="entry name" value="Aldolase_class_II_sugar_metab"/>
</dbReference>
<keyword evidence="1" id="KW-0479">Metal-binding</keyword>
<reference evidence="4 5" key="1">
    <citation type="submission" date="2018-05" db="EMBL/GenBank/DDBJ databases">
        <title>The Hungate 1000. A catalogue of reference genomes from the rumen microbiome.</title>
        <authorList>
            <person name="Kelly W."/>
        </authorList>
    </citation>
    <scope>NUCLEOTIDE SEQUENCE [LARGE SCALE GENOMIC DNA]</scope>
    <source>
        <strain evidence="4 5">NLAE-zl-C242</strain>
    </source>
</reference>
<dbReference type="Gene3D" id="3.40.225.10">
    <property type="entry name" value="Class II aldolase/adducin N-terminal domain"/>
    <property type="match status" value="1"/>
</dbReference>
<sequence length="243" mass="26850">MWDRFIRQRTRHITQHCGCDKKEEKKGKKEMKYERIRKIVLDAILDAVNQGLIKGTSGNIALRDDDEDVVAITPSGIAYSTMKAEDIAIVDLNGKWLDGPYKPSSEVPMHTAVLRARPDVKATVHTHAMFATIMAMGDGEIKATTPPQCEFVPVRVVPFTMPGSNDLAEKVAEALGEDGRACLIKNHGMFCCGKDMKAAMAATVYTEEMAITEYYARLLGNYEPMPQEAVDAMQALIKADQAV</sequence>
<accession>A0A2Y9CA41</accession>
<dbReference type="InterPro" id="IPR036409">
    <property type="entry name" value="Aldolase_II/adducin_N_sf"/>
</dbReference>
<dbReference type="GO" id="GO:0016832">
    <property type="term" value="F:aldehyde-lyase activity"/>
    <property type="evidence" value="ECO:0007669"/>
    <property type="project" value="TreeGrafter"/>
</dbReference>
<evidence type="ECO:0000313" key="4">
    <source>
        <dbReference type="EMBL" id="PWJ28931.1"/>
    </source>
</evidence>
<proteinExistence type="predicted"/>
<keyword evidence="5" id="KW-1185">Reference proteome</keyword>
<evidence type="ECO:0000313" key="5">
    <source>
        <dbReference type="Proteomes" id="UP000245845"/>
    </source>
</evidence>
<keyword evidence="2" id="KW-0456">Lyase</keyword>
<dbReference type="Pfam" id="PF00596">
    <property type="entry name" value="Aldolase_II"/>
    <property type="match status" value="1"/>
</dbReference>
<dbReference type="GO" id="GO:0005829">
    <property type="term" value="C:cytosol"/>
    <property type="evidence" value="ECO:0007669"/>
    <property type="project" value="TreeGrafter"/>
</dbReference>
<feature type="domain" description="Class II aldolase/adducin N-terminal" evidence="3">
    <location>
        <begin position="38"/>
        <end position="214"/>
    </location>
</feature>
<dbReference type="SMART" id="SM01007">
    <property type="entry name" value="Aldolase_II"/>
    <property type="match status" value="1"/>
</dbReference>